<keyword evidence="2" id="KW-0808">Transferase</keyword>
<dbReference type="InterPro" id="IPR011009">
    <property type="entry name" value="Kinase-like_dom_sf"/>
</dbReference>
<dbReference type="InterPro" id="IPR000403">
    <property type="entry name" value="PI3/4_kinase_cat_dom"/>
</dbReference>
<dbReference type="SUPFAM" id="SSF56112">
    <property type="entry name" value="Protein kinase-like (PK-like)"/>
    <property type="match status" value="1"/>
</dbReference>
<dbReference type="InterPro" id="IPR050517">
    <property type="entry name" value="DDR_Repair_Kinase"/>
</dbReference>
<accession>A0A914XXD4</accession>
<dbReference type="PANTHER" id="PTHR11139">
    <property type="entry name" value="ATAXIA TELANGIECTASIA MUTATED ATM -RELATED"/>
    <property type="match status" value="1"/>
</dbReference>
<dbReference type="AlphaFoldDB" id="A0A914XXD4"/>
<evidence type="ECO:0000256" key="4">
    <source>
        <dbReference type="ARBA" id="ARBA00023242"/>
    </source>
</evidence>
<feature type="domain" description="PI3K/PI4K catalytic" evidence="5">
    <location>
        <begin position="98"/>
        <end position="172"/>
    </location>
</feature>
<evidence type="ECO:0000313" key="7">
    <source>
        <dbReference type="WBParaSite" id="PSU_v2.g12610.t1"/>
    </source>
</evidence>
<keyword evidence="2" id="KW-0723">Serine/threonine-protein kinase</keyword>
<dbReference type="PROSITE" id="PS50290">
    <property type="entry name" value="PI3_4_KINASE_3"/>
    <property type="match status" value="1"/>
</dbReference>
<organism evidence="6 7">
    <name type="scientific">Panagrolaimus superbus</name>
    <dbReference type="NCBI Taxonomy" id="310955"/>
    <lineage>
        <taxon>Eukaryota</taxon>
        <taxon>Metazoa</taxon>
        <taxon>Ecdysozoa</taxon>
        <taxon>Nematoda</taxon>
        <taxon>Chromadorea</taxon>
        <taxon>Rhabditida</taxon>
        <taxon>Tylenchina</taxon>
        <taxon>Panagrolaimomorpha</taxon>
        <taxon>Panagrolaimoidea</taxon>
        <taxon>Panagrolaimidae</taxon>
        <taxon>Panagrolaimus</taxon>
    </lineage>
</organism>
<dbReference type="SUPFAM" id="SSF50978">
    <property type="entry name" value="WD40 repeat-like"/>
    <property type="match status" value="1"/>
</dbReference>
<evidence type="ECO:0000259" key="5">
    <source>
        <dbReference type="PROSITE" id="PS50290"/>
    </source>
</evidence>
<dbReference type="GO" id="GO:0000077">
    <property type="term" value="P:DNA damage checkpoint signaling"/>
    <property type="evidence" value="ECO:0007669"/>
    <property type="project" value="TreeGrafter"/>
</dbReference>
<dbReference type="GO" id="GO:0005634">
    <property type="term" value="C:nucleus"/>
    <property type="evidence" value="ECO:0007669"/>
    <property type="project" value="UniProtKB-SubCell"/>
</dbReference>
<keyword evidence="4" id="KW-0539">Nucleus</keyword>
<comment type="subcellular location">
    <subcellularLocation>
        <location evidence="1">Nucleus</location>
    </subcellularLocation>
</comment>
<keyword evidence="3" id="KW-0227">DNA damage</keyword>
<dbReference type="GO" id="GO:0006281">
    <property type="term" value="P:DNA repair"/>
    <property type="evidence" value="ECO:0007669"/>
    <property type="project" value="TreeGrafter"/>
</dbReference>
<dbReference type="PANTHER" id="PTHR11139:SF69">
    <property type="entry name" value="SERINE_THREONINE-PROTEIN KINASE ATR"/>
    <property type="match status" value="1"/>
</dbReference>
<dbReference type="GO" id="GO:0005694">
    <property type="term" value="C:chromosome"/>
    <property type="evidence" value="ECO:0007669"/>
    <property type="project" value="TreeGrafter"/>
</dbReference>
<sequence>MNCDQISVKKKGRLFVVSQEKGKSKKETHNDRSLRVYDIYSANELHVSYGHESRIRSLTVSSDERIFSAGDAICVWKWIDSSLKFVENDDSTIYITGIEDKYKVFSSMEKPKLITMIGSNGVKYQMIAKKGDELRKDARVLDFCRKLRQLHIRTYSVIPLQARGGLIEVDKS</sequence>
<evidence type="ECO:0000256" key="1">
    <source>
        <dbReference type="ARBA" id="ARBA00004123"/>
    </source>
</evidence>
<dbReference type="GO" id="GO:0000723">
    <property type="term" value="P:telomere maintenance"/>
    <property type="evidence" value="ECO:0007669"/>
    <property type="project" value="TreeGrafter"/>
</dbReference>
<dbReference type="InterPro" id="IPR036322">
    <property type="entry name" value="WD40_repeat_dom_sf"/>
</dbReference>
<evidence type="ECO:0000313" key="6">
    <source>
        <dbReference type="Proteomes" id="UP000887577"/>
    </source>
</evidence>
<dbReference type="Proteomes" id="UP000887577">
    <property type="component" value="Unplaced"/>
</dbReference>
<keyword evidence="6" id="KW-1185">Reference proteome</keyword>
<reference evidence="7" key="1">
    <citation type="submission" date="2022-11" db="UniProtKB">
        <authorList>
            <consortium name="WormBaseParasite"/>
        </authorList>
    </citation>
    <scope>IDENTIFICATION</scope>
</reference>
<evidence type="ECO:0000256" key="2">
    <source>
        <dbReference type="ARBA" id="ARBA00022527"/>
    </source>
</evidence>
<dbReference type="WBParaSite" id="PSU_v2.g12610.t1">
    <property type="protein sequence ID" value="PSU_v2.g12610.t1"/>
    <property type="gene ID" value="PSU_v2.g12610"/>
</dbReference>
<proteinExistence type="predicted"/>
<keyword evidence="2" id="KW-0418">Kinase</keyword>
<dbReference type="GO" id="GO:0004674">
    <property type="term" value="F:protein serine/threonine kinase activity"/>
    <property type="evidence" value="ECO:0007669"/>
    <property type="project" value="UniProtKB-KW"/>
</dbReference>
<name>A0A914XXD4_9BILA</name>
<dbReference type="Gene3D" id="3.30.1010.10">
    <property type="entry name" value="Phosphatidylinositol 3-kinase Catalytic Subunit, Chain A, domain 4"/>
    <property type="match status" value="1"/>
</dbReference>
<evidence type="ECO:0000256" key="3">
    <source>
        <dbReference type="ARBA" id="ARBA00022763"/>
    </source>
</evidence>
<protein>
    <submittedName>
        <fullName evidence="7">PI3K/PI4K catalytic domain-containing protein</fullName>
    </submittedName>
</protein>